<dbReference type="AlphaFoldDB" id="A7TA61"/>
<dbReference type="Proteomes" id="UP000001593">
    <property type="component" value="Unassembled WGS sequence"/>
</dbReference>
<dbReference type="KEGG" id="nve:5497370"/>
<evidence type="ECO:0000313" key="2">
    <source>
        <dbReference type="EMBL" id="EDO27110.1"/>
    </source>
</evidence>
<feature type="region of interest" description="Disordered" evidence="1">
    <location>
        <begin position="1"/>
        <end position="63"/>
    </location>
</feature>
<dbReference type="InterPro" id="IPR031643">
    <property type="entry name" value="DUF4708"/>
</dbReference>
<feature type="non-terminal residue" evidence="2">
    <location>
        <position position="189"/>
    </location>
</feature>
<gene>
    <name evidence="2" type="ORF">NEMVEDRAFT_v1g224398</name>
</gene>
<feature type="compositionally biased region" description="Polar residues" evidence="1">
    <location>
        <begin position="1"/>
        <end position="27"/>
    </location>
</feature>
<accession>A7TA61</accession>
<feature type="region of interest" description="Disordered" evidence="1">
    <location>
        <begin position="120"/>
        <end position="189"/>
    </location>
</feature>
<feature type="compositionally biased region" description="Polar residues" evidence="1">
    <location>
        <begin position="43"/>
        <end position="53"/>
    </location>
</feature>
<keyword evidence="3" id="KW-1185">Reference proteome</keyword>
<organism evidence="2 3">
    <name type="scientific">Nematostella vectensis</name>
    <name type="common">Starlet sea anemone</name>
    <dbReference type="NCBI Taxonomy" id="45351"/>
    <lineage>
        <taxon>Eukaryota</taxon>
        <taxon>Metazoa</taxon>
        <taxon>Cnidaria</taxon>
        <taxon>Anthozoa</taxon>
        <taxon>Hexacorallia</taxon>
        <taxon>Actiniaria</taxon>
        <taxon>Edwardsiidae</taxon>
        <taxon>Nematostella</taxon>
    </lineage>
</organism>
<dbReference type="InParanoid" id="A7TA61"/>
<protein>
    <submittedName>
        <fullName evidence="2">Uncharacterized protein</fullName>
    </submittedName>
</protein>
<dbReference type="PANTHER" id="PTHR28495:SF1">
    <property type="entry name" value="GENE, 17266-RELATED"/>
    <property type="match status" value="1"/>
</dbReference>
<dbReference type="EMBL" id="DS473870">
    <property type="protein sequence ID" value="EDO27110.1"/>
    <property type="molecule type" value="Genomic_DNA"/>
</dbReference>
<feature type="compositionally biased region" description="Low complexity" evidence="1">
    <location>
        <begin position="138"/>
        <end position="151"/>
    </location>
</feature>
<reference evidence="2 3" key="1">
    <citation type="journal article" date="2007" name="Science">
        <title>Sea anemone genome reveals ancestral eumetazoan gene repertoire and genomic organization.</title>
        <authorList>
            <person name="Putnam N.H."/>
            <person name="Srivastava M."/>
            <person name="Hellsten U."/>
            <person name="Dirks B."/>
            <person name="Chapman J."/>
            <person name="Salamov A."/>
            <person name="Terry A."/>
            <person name="Shapiro H."/>
            <person name="Lindquist E."/>
            <person name="Kapitonov V.V."/>
            <person name="Jurka J."/>
            <person name="Genikhovich G."/>
            <person name="Grigoriev I.V."/>
            <person name="Lucas S.M."/>
            <person name="Steele R.E."/>
            <person name="Finnerty J.R."/>
            <person name="Technau U."/>
            <person name="Martindale M.Q."/>
            <person name="Rokhsar D.S."/>
        </authorList>
    </citation>
    <scope>NUCLEOTIDE SEQUENCE [LARGE SCALE GENOMIC DNA]</scope>
    <source>
        <strain evidence="3">CH2 X CH6</strain>
    </source>
</reference>
<sequence>MRSPLTSGKTMLPQAMNQANRPVSQMEGQEGMPGRPVLPPAMNQANRPVSQMEGQEGIPGRPVLPPAINQAKRPFSQMEGQEGMPGRPVLPPTINQAKRQFSQIGGFTQNMFLPVVQTATSHLGQQRSDPFRDASDILSLSSSYGNAGSSAKPLKRSQSNEADNQPKKARPKSKVQENVDVRQMALTNQ</sequence>
<name>A7TA61_NEMVE</name>
<proteinExistence type="predicted"/>
<evidence type="ECO:0000313" key="3">
    <source>
        <dbReference type="Proteomes" id="UP000001593"/>
    </source>
</evidence>
<evidence type="ECO:0000256" key="1">
    <source>
        <dbReference type="SAM" id="MobiDB-lite"/>
    </source>
</evidence>
<dbReference type="HOGENOM" id="CLU_1437864_0_0_1"/>
<dbReference type="PANTHER" id="PTHR28495">
    <property type="entry name" value="HYPOTHETICAL PROTEIN LOC100359752"/>
    <property type="match status" value="1"/>
</dbReference>